<keyword evidence="2" id="KW-1185">Reference proteome</keyword>
<organism evidence="1 2">
    <name type="scientific">Terriglobus roseus</name>
    <dbReference type="NCBI Taxonomy" id="392734"/>
    <lineage>
        <taxon>Bacteria</taxon>
        <taxon>Pseudomonadati</taxon>
        <taxon>Acidobacteriota</taxon>
        <taxon>Terriglobia</taxon>
        <taxon>Terriglobales</taxon>
        <taxon>Acidobacteriaceae</taxon>
        <taxon>Terriglobus</taxon>
    </lineage>
</organism>
<protein>
    <submittedName>
        <fullName evidence="1">Uncharacterized protein</fullName>
    </submittedName>
</protein>
<sequence length="168" mass="17233">MIEVGEAVIVAVGVAAEVTATDVVAVLLVLPLLATSEYEVVAVGETLIEPEVATAVPLSVTDVADVVLQVRVDFEPEVIEVGEAVMVAVGVAAGAVTDTEVVAVLLELPFLATSEYVVVDVGETVFEPDEATVAPLSVTDVADVVLQVSVELLPDVIEVGEALILADT</sequence>
<dbReference type="RefSeq" id="WP_172838086.1">
    <property type="nucleotide sequence ID" value="NZ_LT629690.1"/>
</dbReference>
<name>A0A1G7GF61_9BACT</name>
<evidence type="ECO:0000313" key="2">
    <source>
        <dbReference type="Proteomes" id="UP000182427"/>
    </source>
</evidence>
<accession>A0A1G7GF61</accession>
<dbReference type="EMBL" id="LT629690">
    <property type="protein sequence ID" value="SDE86772.1"/>
    <property type="molecule type" value="Genomic_DNA"/>
</dbReference>
<dbReference type="AlphaFoldDB" id="A0A1G7GF61"/>
<gene>
    <name evidence="1" type="ORF">SAMN05444167_0675</name>
</gene>
<evidence type="ECO:0000313" key="1">
    <source>
        <dbReference type="EMBL" id="SDE86772.1"/>
    </source>
</evidence>
<proteinExistence type="predicted"/>
<reference evidence="1 2" key="1">
    <citation type="submission" date="2016-10" db="EMBL/GenBank/DDBJ databases">
        <authorList>
            <person name="de Groot N.N."/>
        </authorList>
    </citation>
    <scope>NUCLEOTIDE SEQUENCE [LARGE SCALE GENOMIC DNA]</scope>
    <source>
        <strain evidence="1 2">GAS232</strain>
    </source>
</reference>
<dbReference type="Proteomes" id="UP000182427">
    <property type="component" value="Chromosome I"/>
</dbReference>